<dbReference type="SUPFAM" id="SSF53335">
    <property type="entry name" value="S-adenosyl-L-methionine-dependent methyltransferases"/>
    <property type="match status" value="1"/>
</dbReference>
<comment type="similarity">
    <text evidence="1">Belongs to the methyltransferase superfamily.</text>
</comment>
<dbReference type="GO" id="GO:0008757">
    <property type="term" value="F:S-adenosylmethionine-dependent methyltransferase activity"/>
    <property type="evidence" value="ECO:0007669"/>
    <property type="project" value="InterPro"/>
</dbReference>
<evidence type="ECO:0000313" key="5">
    <source>
        <dbReference type="EMBL" id="MCJ0975508.1"/>
    </source>
</evidence>
<evidence type="ECO:0000259" key="4">
    <source>
        <dbReference type="Pfam" id="PF08241"/>
    </source>
</evidence>
<feature type="domain" description="Methyltransferase type 11" evidence="4">
    <location>
        <begin position="41"/>
        <end position="129"/>
    </location>
</feature>
<dbReference type="PANTHER" id="PTHR44942">
    <property type="entry name" value="METHYLTRANSF_11 DOMAIN-CONTAINING PROTEIN"/>
    <property type="match status" value="1"/>
</dbReference>
<dbReference type="AlphaFoldDB" id="A0A9X1W6I7"/>
<dbReference type="CDD" id="cd02440">
    <property type="entry name" value="AdoMet_MTases"/>
    <property type="match status" value="1"/>
</dbReference>
<dbReference type="Gene3D" id="3.40.50.150">
    <property type="entry name" value="Vaccinia Virus protein VP39"/>
    <property type="match status" value="1"/>
</dbReference>
<keyword evidence="6" id="KW-1185">Reference proteome</keyword>
<evidence type="ECO:0000313" key="6">
    <source>
        <dbReference type="Proteomes" id="UP001139682"/>
    </source>
</evidence>
<dbReference type="Proteomes" id="UP001139682">
    <property type="component" value="Unassembled WGS sequence"/>
</dbReference>
<keyword evidence="2 5" id="KW-0489">Methyltransferase</keyword>
<dbReference type="InterPro" id="IPR051052">
    <property type="entry name" value="Diverse_substrate_MTase"/>
</dbReference>
<dbReference type="Pfam" id="PF08241">
    <property type="entry name" value="Methyltransf_11"/>
    <property type="match status" value="1"/>
</dbReference>
<name>A0A9X1W6I7_9GAMM</name>
<evidence type="ECO:0000256" key="2">
    <source>
        <dbReference type="ARBA" id="ARBA00022603"/>
    </source>
</evidence>
<sequence length="261" mass="29070">MSDSVRLFSIDSGQYAQFRPTYPASLFTWLAEKAPRHTLALDVAAGSGQATLGLVPRFDTVLACDASVTQLQEASGWATAKRFAANAERLPLTSGTVDLLVVAQALHWFATPVFFAEARRVLTADGLFCAWCYGLLRLTPRIDAIIDHLHGTTLRGYWPDGRASVDAGYRDIRPSVPFPLIEPPAFFIEAHWRLDQLLGYLRTWSAVRQWQQIHGEDPIEAIAASLQHLWGNPERELDVRWPLHFITGYPGAQETPCPTNC</sequence>
<keyword evidence="3" id="KW-0808">Transferase</keyword>
<organism evidence="5 6">
    <name type="scientific">Stutzerimonas marianensis</name>
    <dbReference type="NCBI Taxonomy" id="2929513"/>
    <lineage>
        <taxon>Bacteria</taxon>
        <taxon>Pseudomonadati</taxon>
        <taxon>Pseudomonadota</taxon>
        <taxon>Gammaproteobacteria</taxon>
        <taxon>Pseudomonadales</taxon>
        <taxon>Pseudomonadaceae</taxon>
        <taxon>Stutzerimonas</taxon>
    </lineage>
</organism>
<protein>
    <submittedName>
        <fullName evidence="5">Class I SAM-dependent methyltransferase</fullName>
    </submittedName>
</protein>
<dbReference type="RefSeq" id="WP_243607538.1">
    <property type="nucleotide sequence ID" value="NZ_JALGRD010000012.1"/>
</dbReference>
<gene>
    <name evidence="5" type="ORF">MST27_19250</name>
</gene>
<reference evidence="5" key="1">
    <citation type="submission" date="2022-03" db="EMBL/GenBank/DDBJ databases">
        <title>Pseudomonas marianensis sp. nov., a marine bacterium isolated from deep-sea sediments of the Mariana Trench.</title>
        <authorList>
            <person name="Wei Y."/>
        </authorList>
    </citation>
    <scope>NUCLEOTIDE SEQUENCE</scope>
    <source>
        <strain evidence="5">PS1</strain>
    </source>
</reference>
<accession>A0A9X1W6I7</accession>
<proteinExistence type="inferred from homology"/>
<dbReference type="InterPro" id="IPR013216">
    <property type="entry name" value="Methyltransf_11"/>
</dbReference>
<dbReference type="GO" id="GO:0032259">
    <property type="term" value="P:methylation"/>
    <property type="evidence" value="ECO:0007669"/>
    <property type="project" value="UniProtKB-KW"/>
</dbReference>
<dbReference type="InterPro" id="IPR029063">
    <property type="entry name" value="SAM-dependent_MTases_sf"/>
</dbReference>
<dbReference type="PANTHER" id="PTHR44942:SF4">
    <property type="entry name" value="METHYLTRANSFERASE TYPE 11 DOMAIN-CONTAINING PROTEIN"/>
    <property type="match status" value="1"/>
</dbReference>
<evidence type="ECO:0000256" key="1">
    <source>
        <dbReference type="ARBA" id="ARBA00008361"/>
    </source>
</evidence>
<evidence type="ECO:0000256" key="3">
    <source>
        <dbReference type="ARBA" id="ARBA00022679"/>
    </source>
</evidence>
<dbReference type="EMBL" id="JALGRD010000012">
    <property type="protein sequence ID" value="MCJ0975508.1"/>
    <property type="molecule type" value="Genomic_DNA"/>
</dbReference>
<comment type="caution">
    <text evidence="5">The sequence shown here is derived from an EMBL/GenBank/DDBJ whole genome shotgun (WGS) entry which is preliminary data.</text>
</comment>